<feature type="chain" id="PRO_5028892308" evidence="1">
    <location>
        <begin position="21"/>
        <end position="84"/>
    </location>
</feature>
<comment type="caution">
    <text evidence="2">The sequence shown here is derived from an EMBL/GenBank/DDBJ whole genome shotgun (WGS) entry which is preliminary data.</text>
</comment>
<feature type="signal peptide" evidence="1">
    <location>
        <begin position="1"/>
        <end position="20"/>
    </location>
</feature>
<evidence type="ECO:0000313" key="3">
    <source>
        <dbReference type="Proteomes" id="UP000475325"/>
    </source>
</evidence>
<reference evidence="2 3" key="1">
    <citation type="submission" date="2019-06" db="EMBL/GenBank/DDBJ databases">
        <authorList>
            <person name="Palmer J.M."/>
        </authorList>
    </citation>
    <scope>NUCLEOTIDE SEQUENCE [LARGE SCALE GENOMIC DNA]</scope>
    <source>
        <strain evidence="2 3">TWF102</strain>
    </source>
</reference>
<dbReference type="EMBL" id="WIQW01000020">
    <property type="protein sequence ID" value="KAF3102796.1"/>
    <property type="molecule type" value="Genomic_DNA"/>
</dbReference>
<dbReference type="Proteomes" id="UP000475325">
    <property type="component" value="Unassembled WGS sequence"/>
</dbReference>
<protein>
    <submittedName>
        <fullName evidence="2">Uncharacterized protein</fullName>
    </submittedName>
</protein>
<proteinExistence type="predicted"/>
<evidence type="ECO:0000256" key="1">
    <source>
        <dbReference type="SAM" id="SignalP"/>
    </source>
</evidence>
<keyword evidence="1" id="KW-0732">Signal</keyword>
<dbReference type="AlphaFoldDB" id="A0A7C8JCW7"/>
<name>A0A7C8JCW7_ORBOL</name>
<evidence type="ECO:0000313" key="2">
    <source>
        <dbReference type="EMBL" id="KAF3102796.1"/>
    </source>
</evidence>
<organism evidence="2 3">
    <name type="scientific">Orbilia oligospora</name>
    <name type="common">Nematode-trapping fungus</name>
    <name type="synonym">Arthrobotrys oligospora</name>
    <dbReference type="NCBI Taxonomy" id="2813651"/>
    <lineage>
        <taxon>Eukaryota</taxon>
        <taxon>Fungi</taxon>
        <taxon>Dikarya</taxon>
        <taxon>Ascomycota</taxon>
        <taxon>Pezizomycotina</taxon>
        <taxon>Orbiliomycetes</taxon>
        <taxon>Orbiliales</taxon>
        <taxon>Orbiliaceae</taxon>
        <taxon>Orbilia</taxon>
    </lineage>
</organism>
<accession>A0A7C8JCW7</accession>
<sequence>MHFSTVFAVAILTLSSSTLAAPIINPKLSAALANAPSVYRRDSSIPTVKPGSATAKKVKATGLGWGKLHFNLAGFSPRTFYSAG</sequence>
<gene>
    <name evidence="2" type="ORF">TWF102_004449</name>
</gene>